<dbReference type="PANTHER" id="PTHR30290:SF83">
    <property type="entry name" value="ABC TRANSPORTER SUBSTRATE-BINDING PROTEIN"/>
    <property type="match status" value="1"/>
</dbReference>
<dbReference type="Gene3D" id="3.90.76.10">
    <property type="entry name" value="Dipeptide-binding Protein, Domain 1"/>
    <property type="match status" value="1"/>
</dbReference>
<evidence type="ECO:0000256" key="1">
    <source>
        <dbReference type="SAM" id="MobiDB-lite"/>
    </source>
</evidence>
<dbReference type="OrthoDB" id="5168028at2"/>
<dbReference type="CDD" id="cd00995">
    <property type="entry name" value="PBP2_NikA_DppA_OppA_like"/>
    <property type="match status" value="1"/>
</dbReference>
<dbReference type="Gene3D" id="3.40.190.10">
    <property type="entry name" value="Periplasmic binding protein-like II"/>
    <property type="match status" value="1"/>
</dbReference>
<dbReference type="GO" id="GO:1904680">
    <property type="term" value="F:peptide transmembrane transporter activity"/>
    <property type="evidence" value="ECO:0007669"/>
    <property type="project" value="TreeGrafter"/>
</dbReference>
<reference evidence="3 4" key="1">
    <citation type="submission" date="2019-03" db="EMBL/GenBank/DDBJ databases">
        <title>Draft genome sequences of novel Actinobacteria.</title>
        <authorList>
            <person name="Sahin N."/>
            <person name="Ay H."/>
            <person name="Saygin H."/>
        </authorList>
    </citation>
    <scope>NUCLEOTIDE SEQUENCE [LARGE SCALE GENOMIC DNA]</scope>
    <source>
        <strain evidence="3 4">CH32</strain>
    </source>
</reference>
<dbReference type="InterPro" id="IPR000914">
    <property type="entry name" value="SBP_5_dom"/>
</dbReference>
<accession>A0A4R4ZCX5</accession>
<evidence type="ECO:0000313" key="3">
    <source>
        <dbReference type="EMBL" id="TDD56263.1"/>
    </source>
</evidence>
<comment type="caution">
    <text evidence="3">The sequence shown here is derived from an EMBL/GenBank/DDBJ whole genome shotgun (WGS) entry which is preliminary data.</text>
</comment>
<sequence length="548" mass="58830">MVDLGATRPGADRPRGEHGPARRPPHPASRQQSLTPQSMSGVIRMRPIRLRRAVVLATATLSIAGLVGCSTTTGGSTAGGDVPQELVVAAWTPIENLDPHGASAMDNGTQVAAKAIYSALVRTVGKGQFEGVLAESWQPNEDATEWTFRLRGNVTFSDGKPVTSADVVASFNRVLELKGAMASNYAGHEAKESGADTVVITSKDPDPALLGKLSTFYVTPAAQEKWDKPVGSGPFVVERFTPGQSLVLAPNPGYWGGKPALRRLELRSIGETAARMTALKTGEVDLTWAVPDDQLPGLQANSDLVVEKDQGNGVITMWMNSSAKGLGDPAVRRALWQAVDFPTIVTSLFPETGSVADSVVTPNVLGYAPQTPVKYDQAAAKAALDKAGWDYDQTIRFQFSQPQFQQFTDAVASDLAKIGVKVEPIQKESAVFLQDLLALNWELNIQQLGTAGFDAATNLGRLYTCAAKRMGYCNEDLDKLLAEAGSTSDTAKRQELYAQANKIIWDDAVGMYPMYVRTLYVRNKSVQGFTVPQDLTPDFSKVRIGGDG</sequence>
<feature type="region of interest" description="Disordered" evidence="1">
    <location>
        <begin position="1"/>
        <end position="40"/>
    </location>
</feature>
<dbReference type="PANTHER" id="PTHR30290">
    <property type="entry name" value="PERIPLASMIC BINDING COMPONENT OF ABC TRANSPORTER"/>
    <property type="match status" value="1"/>
</dbReference>
<dbReference type="Pfam" id="PF00496">
    <property type="entry name" value="SBP_bac_5"/>
    <property type="match status" value="1"/>
</dbReference>
<dbReference type="GO" id="GO:0015833">
    <property type="term" value="P:peptide transport"/>
    <property type="evidence" value="ECO:0007669"/>
    <property type="project" value="TreeGrafter"/>
</dbReference>
<name>A0A4R4ZCX5_9ACTN</name>
<dbReference type="SUPFAM" id="SSF53850">
    <property type="entry name" value="Periplasmic binding protein-like II"/>
    <property type="match status" value="1"/>
</dbReference>
<protein>
    <submittedName>
        <fullName evidence="3">ABC transporter substrate-binding protein</fullName>
    </submittedName>
</protein>
<dbReference type="GO" id="GO:0043190">
    <property type="term" value="C:ATP-binding cassette (ABC) transporter complex"/>
    <property type="evidence" value="ECO:0007669"/>
    <property type="project" value="InterPro"/>
</dbReference>
<evidence type="ECO:0000313" key="4">
    <source>
        <dbReference type="Proteomes" id="UP000295302"/>
    </source>
</evidence>
<evidence type="ECO:0000259" key="2">
    <source>
        <dbReference type="Pfam" id="PF00496"/>
    </source>
</evidence>
<proteinExistence type="predicted"/>
<dbReference type="AlphaFoldDB" id="A0A4R4ZCX5"/>
<dbReference type="GO" id="GO:0042597">
    <property type="term" value="C:periplasmic space"/>
    <property type="evidence" value="ECO:0007669"/>
    <property type="project" value="UniProtKB-ARBA"/>
</dbReference>
<gene>
    <name evidence="3" type="ORF">E1286_02825</name>
</gene>
<dbReference type="InterPro" id="IPR030678">
    <property type="entry name" value="Peptide/Ni-bd"/>
</dbReference>
<feature type="domain" description="Solute-binding protein family 5" evidence="2">
    <location>
        <begin position="129"/>
        <end position="467"/>
    </location>
</feature>
<dbReference type="InterPro" id="IPR039424">
    <property type="entry name" value="SBP_5"/>
</dbReference>
<feature type="compositionally biased region" description="Polar residues" evidence="1">
    <location>
        <begin position="29"/>
        <end position="40"/>
    </location>
</feature>
<feature type="compositionally biased region" description="Basic and acidic residues" evidence="1">
    <location>
        <begin position="10"/>
        <end position="20"/>
    </location>
</feature>
<organism evidence="3 4">
    <name type="scientific">Nonomuraea terrae</name>
    <dbReference type="NCBI Taxonomy" id="2530383"/>
    <lineage>
        <taxon>Bacteria</taxon>
        <taxon>Bacillati</taxon>
        <taxon>Actinomycetota</taxon>
        <taxon>Actinomycetes</taxon>
        <taxon>Streptosporangiales</taxon>
        <taxon>Streptosporangiaceae</taxon>
        <taxon>Nonomuraea</taxon>
    </lineage>
</organism>
<dbReference type="Gene3D" id="3.10.105.10">
    <property type="entry name" value="Dipeptide-binding Protein, Domain 3"/>
    <property type="match status" value="1"/>
</dbReference>
<dbReference type="Proteomes" id="UP000295302">
    <property type="component" value="Unassembled WGS sequence"/>
</dbReference>
<keyword evidence="4" id="KW-1185">Reference proteome</keyword>
<dbReference type="PIRSF" id="PIRSF002741">
    <property type="entry name" value="MppA"/>
    <property type="match status" value="1"/>
</dbReference>
<dbReference type="EMBL" id="SMKQ01000004">
    <property type="protein sequence ID" value="TDD56263.1"/>
    <property type="molecule type" value="Genomic_DNA"/>
</dbReference>